<comment type="caution">
    <text evidence="7">The sequence shown here is derived from an EMBL/GenBank/DDBJ whole genome shotgun (WGS) entry which is preliminary data.</text>
</comment>
<feature type="transmembrane region" description="Helical" evidence="6">
    <location>
        <begin position="109"/>
        <end position="129"/>
    </location>
</feature>
<dbReference type="GO" id="GO:0099590">
    <property type="term" value="P:neurotransmitter receptor internalization"/>
    <property type="evidence" value="ECO:0007669"/>
    <property type="project" value="TreeGrafter"/>
</dbReference>
<keyword evidence="4 6" id="KW-0472">Membrane</keyword>
<protein>
    <recommendedName>
        <fullName evidence="9">Voltage-dependent calcium channel gamma-5 subunit</fullName>
    </recommendedName>
</protein>
<dbReference type="EMBL" id="JAPWDV010000003">
    <property type="protein sequence ID" value="KAJ6216473.1"/>
    <property type="molecule type" value="Genomic_DNA"/>
</dbReference>
<name>A0A9Q0RI59_BLOTA</name>
<dbReference type="Gene3D" id="1.20.140.150">
    <property type="match status" value="1"/>
</dbReference>
<dbReference type="GO" id="GO:0032281">
    <property type="term" value="C:AMPA glutamate receptor complex"/>
    <property type="evidence" value="ECO:0007669"/>
    <property type="project" value="TreeGrafter"/>
</dbReference>
<dbReference type="PANTHER" id="PTHR12107">
    <property type="entry name" value="VOLTAGE-DEPENDENT CALCIUM CHANNEL GAMMA SUBUNIT"/>
    <property type="match status" value="1"/>
</dbReference>
<feature type="transmembrane region" description="Helical" evidence="6">
    <location>
        <begin position="12"/>
        <end position="30"/>
    </location>
</feature>
<keyword evidence="2 6" id="KW-0812">Transmembrane</keyword>
<dbReference type="GO" id="GO:0098970">
    <property type="term" value="P:postsynaptic neurotransmitter receptor diffusion trapping"/>
    <property type="evidence" value="ECO:0007669"/>
    <property type="project" value="TreeGrafter"/>
</dbReference>
<dbReference type="AlphaFoldDB" id="A0A9Q0RI59"/>
<sequence length="475" mass="53695">MSVASIRTLRLLMPISAICSSIAQVVAILTNEWLYTTEFQPNADFQKFKMSPEMEYHRKHTSSGLWLLCYNEPPDVKMICSYIDYFSGEEYIADQNDSTMAIPYSVKQAAAYFFASCIILFLGEMIYLFRNACGHRQIYTFISGITFILAGLTILAGLVVYISTFKGEVSNKLRPLSEFQDALFHFRYGYSFLMLVISLVMCEITGTLSIFLYITQKRFQIMIEAEREEVLKKNILNLIAPDLRILAESHQSLHQPPTRRSMEHQNPTFRIILDDDENNSIPVGGGGGAGSPRGSHFLSPEFGLDSAFYMCGRHGTRGRRNSRTTETFLGPPEASRSRKNSFTSIPDETSHQHHSTMLSVEKSTKNQNKFIGDNKLDANYRNDQPPPPPPIHELHVPSLAKIQTLPTNQNYMLEENNGKLRTNRSIQSSYQGSSSSCSNLMEKDHEMPYLSMSNAHQRSGDISCRTLPANRSTLV</sequence>
<evidence type="ECO:0000256" key="6">
    <source>
        <dbReference type="SAM" id="Phobius"/>
    </source>
</evidence>
<proteinExistence type="predicted"/>
<dbReference type="InterPro" id="IPR051072">
    <property type="entry name" value="CACNG_subunit"/>
</dbReference>
<dbReference type="Pfam" id="PF00822">
    <property type="entry name" value="PMP22_Claudin"/>
    <property type="match status" value="1"/>
</dbReference>
<evidence type="ECO:0000313" key="7">
    <source>
        <dbReference type="EMBL" id="KAJ6216473.1"/>
    </source>
</evidence>
<dbReference type="GO" id="GO:0019226">
    <property type="term" value="P:transmission of nerve impulse"/>
    <property type="evidence" value="ECO:0007669"/>
    <property type="project" value="TreeGrafter"/>
</dbReference>
<dbReference type="GO" id="GO:0051968">
    <property type="term" value="P:positive regulation of synaptic transmission, glutamatergic"/>
    <property type="evidence" value="ECO:0007669"/>
    <property type="project" value="TreeGrafter"/>
</dbReference>
<dbReference type="InterPro" id="IPR004031">
    <property type="entry name" value="PMP22/EMP/MP20/Claudin"/>
</dbReference>
<evidence type="ECO:0000313" key="8">
    <source>
        <dbReference type="Proteomes" id="UP001142055"/>
    </source>
</evidence>
<dbReference type="GO" id="GO:0016247">
    <property type="term" value="F:channel regulator activity"/>
    <property type="evidence" value="ECO:0007669"/>
    <property type="project" value="TreeGrafter"/>
</dbReference>
<evidence type="ECO:0000256" key="1">
    <source>
        <dbReference type="ARBA" id="ARBA00004141"/>
    </source>
</evidence>
<evidence type="ECO:0000256" key="2">
    <source>
        <dbReference type="ARBA" id="ARBA00022692"/>
    </source>
</evidence>
<reference evidence="7" key="1">
    <citation type="submission" date="2022-12" db="EMBL/GenBank/DDBJ databases">
        <title>Genome assemblies of Blomia tropicalis.</title>
        <authorList>
            <person name="Cui Y."/>
        </authorList>
    </citation>
    <scope>NUCLEOTIDE SEQUENCE</scope>
    <source>
        <tissue evidence="7">Adult mites</tissue>
    </source>
</reference>
<organism evidence="7 8">
    <name type="scientific">Blomia tropicalis</name>
    <name type="common">Mite</name>
    <dbReference type="NCBI Taxonomy" id="40697"/>
    <lineage>
        <taxon>Eukaryota</taxon>
        <taxon>Metazoa</taxon>
        <taxon>Ecdysozoa</taxon>
        <taxon>Arthropoda</taxon>
        <taxon>Chelicerata</taxon>
        <taxon>Arachnida</taxon>
        <taxon>Acari</taxon>
        <taxon>Acariformes</taxon>
        <taxon>Sarcoptiformes</taxon>
        <taxon>Astigmata</taxon>
        <taxon>Glycyphagoidea</taxon>
        <taxon>Echimyopodidae</taxon>
        <taxon>Blomia</taxon>
    </lineage>
</organism>
<gene>
    <name evidence="7" type="ORF">RDWZM_007630</name>
</gene>
<dbReference type="Proteomes" id="UP001142055">
    <property type="component" value="Chromosome 3"/>
</dbReference>
<keyword evidence="3 6" id="KW-1133">Transmembrane helix</keyword>
<dbReference type="GO" id="GO:0005245">
    <property type="term" value="F:voltage-gated calcium channel activity"/>
    <property type="evidence" value="ECO:0007669"/>
    <property type="project" value="TreeGrafter"/>
</dbReference>
<keyword evidence="8" id="KW-1185">Reference proteome</keyword>
<dbReference type="PANTHER" id="PTHR12107:SF0">
    <property type="entry name" value="STARGAZIN (MAMMALIAN CALCIUM CHANNEL) HOMOLOG"/>
    <property type="match status" value="1"/>
</dbReference>
<accession>A0A9Q0RI59</accession>
<evidence type="ECO:0008006" key="9">
    <source>
        <dbReference type="Google" id="ProtNLM"/>
    </source>
</evidence>
<evidence type="ECO:0000256" key="5">
    <source>
        <dbReference type="SAM" id="MobiDB-lite"/>
    </source>
</evidence>
<feature type="region of interest" description="Disordered" evidence="5">
    <location>
        <begin position="316"/>
        <end position="362"/>
    </location>
</feature>
<dbReference type="GO" id="GO:0098839">
    <property type="term" value="C:postsynaptic density membrane"/>
    <property type="evidence" value="ECO:0007669"/>
    <property type="project" value="TreeGrafter"/>
</dbReference>
<dbReference type="GO" id="GO:0098943">
    <property type="term" value="P:neurotransmitter receptor transport, postsynaptic endosome to lysosome"/>
    <property type="evidence" value="ECO:0007669"/>
    <property type="project" value="TreeGrafter"/>
</dbReference>
<feature type="transmembrane region" description="Helical" evidence="6">
    <location>
        <begin position="188"/>
        <end position="214"/>
    </location>
</feature>
<comment type="subcellular location">
    <subcellularLocation>
        <location evidence="1">Membrane</location>
        <topology evidence="1">Multi-pass membrane protein</topology>
    </subcellularLocation>
</comment>
<feature type="transmembrane region" description="Helical" evidence="6">
    <location>
        <begin position="141"/>
        <end position="162"/>
    </location>
</feature>
<evidence type="ECO:0000256" key="4">
    <source>
        <dbReference type="ARBA" id="ARBA00023136"/>
    </source>
</evidence>
<evidence type="ECO:0000256" key="3">
    <source>
        <dbReference type="ARBA" id="ARBA00022989"/>
    </source>
</evidence>
<feature type="region of interest" description="Disordered" evidence="5">
    <location>
        <begin position="454"/>
        <end position="475"/>
    </location>
</feature>
<dbReference type="OMA" id="IMIDTER"/>